<keyword evidence="4" id="KW-1185">Reference proteome</keyword>
<dbReference type="InterPro" id="IPR038071">
    <property type="entry name" value="UROD/MetE-like_sf"/>
</dbReference>
<dbReference type="Gene3D" id="3.20.20.210">
    <property type="match status" value="1"/>
</dbReference>
<accession>A0A8J5KRP8</accession>
<feature type="compositionally biased region" description="Low complexity" evidence="1">
    <location>
        <begin position="110"/>
        <end position="131"/>
    </location>
</feature>
<dbReference type="InterPro" id="IPR013215">
    <property type="entry name" value="Cbl-indep_Met_Synth_N"/>
</dbReference>
<evidence type="ECO:0000259" key="2">
    <source>
        <dbReference type="Pfam" id="PF08267"/>
    </source>
</evidence>
<organism evidence="3 4">
    <name type="scientific">Zingiber officinale</name>
    <name type="common">Ginger</name>
    <name type="synonym">Amomum zingiber</name>
    <dbReference type="NCBI Taxonomy" id="94328"/>
    <lineage>
        <taxon>Eukaryota</taxon>
        <taxon>Viridiplantae</taxon>
        <taxon>Streptophyta</taxon>
        <taxon>Embryophyta</taxon>
        <taxon>Tracheophyta</taxon>
        <taxon>Spermatophyta</taxon>
        <taxon>Magnoliopsida</taxon>
        <taxon>Liliopsida</taxon>
        <taxon>Zingiberales</taxon>
        <taxon>Zingiberaceae</taxon>
        <taxon>Zingiber</taxon>
    </lineage>
</organism>
<gene>
    <name evidence="3" type="ORF">ZIOFF_051061</name>
</gene>
<sequence length="374" mass="41422">MLTKFETKSNRVKSVNFHSKRPWVLSSLHSGGELNPEEEDYFQDSFAELNPKKSWAKKLKEAILSLKVKASRSYFKSLFHRSRPINDKLEGPKTLRRHQNPNMAEDESWSKSSVASSKSSSFSNEFSGGKSMLRRSSSASYDAETSIQGTIAYCKKSSQRAIDSSHSAARKSGVLTGFYNFCLLLVLHLVPPSTLKALNPQFPMRHSSSTSVHIYGGRKRRGALQSNSQLRAERPAISASPCGRTLILEGTKSYICEAVVAIVDHLGTVSSKLEQSLLANAMVKQTEQRIGCLKQVISKEVPLRCLLELHGFRGQCELQDLIQFRYPAGKYLVVGVVDGRNIRANDFASSLSTLVSLEAIVGKGRIGVMPFLSF</sequence>
<protein>
    <recommendedName>
        <fullName evidence="2">Cobalamin-independent methionine synthase MetE N-terminal domain-containing protein</fullName>
    </recommendedName>
</protein>
<evidence type="ECO:0000313" key="4">
    <source>
        <dbReference type="Proteomes" id="UP000734854"/>
    </source>
</evidence>
<dbReference type="AlphaFoldDB" id="A0A8J5KRP8"/>
<dbReference type="GO" id="GO:0008652">
    <property type="term" value="P:amino acid biosynthetic process"/>
    <property type="evidence" value="ECO:0007669"/>
    <property type="project" value="InterPro"/>
</dbReference>
<reference evidence="3 4" key="1">
    <citation type="submission" date="2020-08" db="EMBL/GenBank/DDBJ databases">
        <title>Plant Genome Project.</title>
        <authorList>
            <person name="Zhang R.-G."/>
        </authorList>
    </citation>
    <scope>NUCLEOTIDE SEQUENCE [LARGE SCALE GENOMIC DNA]</scope>
    <source>
        <tissue evidence="3">Rhizome</tissue>
    </source>
</reference>
<evidence type="ECO:0000313" key="3">
    <source>
        <dbReference type="EMBL" id="KAG6489782.1"/>
    </source>
</evidence>
<feature type="region of interest" description="Disordered" evidence="1">
    <location>
        <begin position="86"/>
        <end position="132"/>
    </location>
</feature>
<dbReference type="Pfam" id="PF08267">
    <property type="entry name" value="Meth_synt_1"/>
    <property type="match status" value="1"/>
</dbReference>
<name>A0A8J5KRP8_ZINOF</name>
<dbReference type="Proteomes" id="UP000734854">
    <property type="component" value="Unassembled WGS sequence"/>
</dbReference>
<evidence type="ECO:0000256" key="1">
    <source>
        <dbReference type="SAM" id="MobiDB-lite"/>
    </source>
</evidence>
<dbReference type="Gene3D" id="6.10.140.1620">
    <property type="match status" value="1"/>
</dbReference>
<feature type="domain" description="Cobalamin-independent methionine synthase MetE N-terminal" evidence="2">
    <location>
        <begin position="311"/>
        <end position="360"/>
    </location>
</feature>
<comment type="caution">
    <text evidence="3">The sequence shown here is derived from an EMBL/GenBank/DDBJ whole genome shotgun (WGS) entry which is preliminary data.</text>
</comment>
<proteinExistence type="predicted"/>
<dbReference type="EMBL" id="JACMSC010000014">
    <property type="protein sequence ID" value="KAG6489782.1"/>
    <property type="molecule type" value="Genomic_DNA"/>
</dbReference>
<dbReference type="GO" id="GO:0003871">
    <property type="term" value="F:5-methyltetrahydropteroyltriglutamate-homocysteine S-methyltransferase activity"/>
    <property type="evidence" value="ECO:0007669"/>
    <property type="project" value="InterPro"/>
</dbReference>
<dbReference type="SUPFAM" id="SSF51726">
    <property type="entry name" value="UROD/MetE-like"/>
    <property type="match status" value="1"/>
</dbReference>
<dbReference type="GO" id="GO:0008270">
    <property type="term" value="F:zinc ion binding"/>
    <property type="evidence" value="ECO:0007669"/>
    <property type="project" value="InterPro"/>
</dbReference>